<dbReference type="SMR" id="A2DXY0"/>
<keyword evidence="2" id="KW-1185">Reference proteome</keyword>
<dbReference type="OrthoDB" id="10261068at2759"/>
<reference evidence="1" key="1">
    <citation type="submission" date="2006-10" db="EMBL/GenBank/DDBJ databases">
        <authorList>
            <person name="Amadeo P."/>
            <person name="Zhao Q."/>
            <person name="Wortman J."/>
            <person name="Fraser-Liggett C."/>
            <person name="Carlton J."/>
        </authorList>
    </citation>
    <scope>NUCLEOTIDE SEQUENCE</scope>
    <source>
        <strain evidence="1">G3</strain>
    </source>
</reference>
<evidence type="ECO:0000313" key="1">
    <source>
        <dbReference type="EMBL" id="EAY14716.1"/>
    </source>
</evidence>
<sequence>MSTNPLRDLAAVARDIRTVGIGSIPINIERACLIMINQYAYHNTASIQSAIRVAKFARWATCEVYYLVDPNVNEATEALTHFSTSVRKFSFIYFSGNPISQDTIDAKAVIKCSNGTIGPNLIYSTIDQKPGDLKLVICVDGINNPELWDPKDQDLTMEHVAFFAPYPDPEQAHLQQLDLQNETIFINEFWNAIKTAPSSTLKDIYNHIAPELNVFGQKILASTYPPEDYSKTPLVL</sequence>
<dbReference type="AlphaFoldDB" id="A2DXY0"/>
<dbReference type="KEGG" id="tva:4772709"/>
<proteinExistence type="predicted"/>
<name>A2DXY0_TRIV3</name>
<reference evidence="1" key="2">
    <citation type="journal article" date="2007" name="Science">
        <title>Draft genome sequence of the sexually transmitted pathogen Trichomonas vaginalis.</title>
        <authorList>
            <person name="Carlton J.M."/>
            <person name="Hirt R.P."/>
            <person name="Silva J.C."/>
            <person name="Delcher A.L."/>
            <person name="Schatz M."/>
            <person name="Zhao Q."/>
            <person name="Wortman J.R."/>
            <person name="Bidwell S.L."/>
            <person name="Alsmark U.C.M."/>
            <person name="Besteiro S."/>
            <person name="Sicheritz-Ponten T."/>
            <person name="Noel C.J."/>
            <person name="Dacks J.B."/>
            <person name="Foster P.G."/>
            <person name="Simillion C."/>
            <person name="Van de Peer Y."/>
            <person name="Miranda-Saavedra D."/>
            <person name="Barton G.J."/>
            <person name="Westrop G.D."/>
            <person name="Mueller S."/>
            <person name="Dessi D."/>
            <person name="Fiori P.L."/>
            <person name="Ren Q."/>
            <person name="Paulsen I."/>
            <person name="Zhang H."/>
            <person name="Bastida-Corcuera F.D."/>
            <person name="Simoes-Barbosa A."/>
            <person name="Brown M.T."/>
            <person name="Hayes R.D."/>
            <person name="Mukherjee M."/>
            <person name="Okumura C.Y."/>
            <person name="Schneider R."/>
            <person name="Smith A.J."/>
            <person name="Vanacova S."/>
            <person name="Villalvazo M."/>
            <person name="Haas B.J."/>
            <person name="Pertea M."/>
            <person name="Feldblyum T.V."/>
            <person name="Utterback T.R."/>
            <person name="Shu C.L."/>
            <person name="Osoegawa K."/>
            <person name="de Jong P.J."/>
            <person name="Hrdy I."/>
            <person name="Horvathova L."/>
            <person name="Zubacova Z."/>
            <person name="Dolezal P."/>
            <person name="Malik S.B."/>
            <person name="Logsdon J.M. Jr."/>
            <person name="Henze K."/>
            <person name="Gupta A."/>
            <person name="Wang C.C."/>
            <person name="Dunne R.L."/>
            <person name="Upcroft J.A."/>
            <person name="Upcroft P."/>
            <person name="White O."/>
            <person name="Salzberg S.L."/>
            <person name="Tang P."/>
            <person name="Chiu C.-H."/>
            <person name="Lee Y.-S."/>
            <person name="Embley T.M."/>
            <person name="Coombs G.H."/>
            <person name="Mottram J.C."/>
            <person name="Tachezy J."/>
            <person name="Fraser-Liggett C.M."/>
            <person name="Johnson P.J."/>
        </authorList>
    </citation>
    <scope>NUCLEOTIDE SEQUENCE [LARGE SCALE GENOMIC DNA]</scope>
    <source>
        <strain evidence="1">G3</strain>
    </source>
</reference>
<dbReference type="InParanoid" id="A2DXY0"/>
<dbReference type="Proteomes" id="UP000001542">
    <property type="component" value="Unassembled WGS sequence"/>
</dbReference>
<protein>
    <submittedName>
        <fullName evidence="1">Uncharacterized protein</fullName>
    </submittedName>
</protein>
<dbReference type="VEuPathDB" id="TrichDB:TVAGG3_0961080"/>
<organism evidence="1 2">
    <name type="scientific">Trichomonas vaginalis (strain ATCC PRA-98 / G3)</name>
    <dbReference type="NCBI Taxonomy" id="412133"/>
    <lineage>
        <taxon>Eukaryota</taxon>
        <taxon>Metamonada</taxon>
        <taxon>Parabasalia</taxon>
        <taxon>Trichomonadida</taxon>
        <taxon>Trichomonadidae</taxon>
        <taxon>Trichomonas</taxon>
    </lineage>
</organism>
<dbReference type="VEuPathDB" id="TrichDB:TVAG_038220"/>
<dbReference type="RefSeq" id="XP_001326939.1">
    <property type="nucleotide sequence ID" value="XM_001326904.1"/>
</dbReference>
<dbReference type="EMBL" id="DS113266">
    <property type="protein sequence ID" value="EAY14716.1"/>
    <property type="molecule type" value="Genomic_DNA"/>
</dbReference>
<evidence type="ECO:0000313" key="2">
    <source>
        <dbReference type="Proteomes" id="UP000001542"/>
    </source>
</evidence>
<gene>
    <name evidence="1" type="ORF">TVAG_038220</name>
</gene>
<accession>A2DXY0</accession>